<keyword evidence="2" id="KW-1185">Reference proteome</keyword>
<gene>
    <name evidence="1" type="ORF">PoB_000042500</name>
</gene>
<comment type="caution">
    <text evidence="1">The sequence shown here is derived from an EMBL/GenBank/DDBJ whole genome shotgun (WGS) entry which is preliminary data.</text>
</comment>
<dbReference type="Proteomes" id="UP000735302">
    <property type="component" value="Unassembled WGS sequence"/>
</dbReference>
<sequence>MVAQLQHVKQDRDQPVRTFSACLKGQANVCQYNVPCKCKAQVSYSDQMIRDTLIVDLADEDTCLDVHGQANQEMSLEETIRFIEDKGSRKRSAGQINSNLTAVPLAVNVASSTYRQMERRWLQGRSPDR</sequence>
<dbReference type="EMBL" id="BLXT01000055">
    <property type="protein sequence ID" value="GFN73919.1"/>
    <property type="molecule type" value="Genomic_DNA"/>
</dbReference>
<proteinExistence type="predicted"/>
<evidence type="ECO:0000313" key="1">
    <source>
        <dbReference type="EMBL" id="GFN73919.1"/>
    </source>
</evidence>
<dbReference type="AlphaFoldDB" id="A0AAV3XSR5"/>
<name>A0AAV3XSR5_9GAST</name>
<evidence type="ECO:0000313" key="2">
    <source>
        <dbReference type="Proteomes" id="UP000735302"/>
    </source>
</evidence>
<organism evidence="1 2">
    <name type="scientific">Plakobranchus ocellatus</name>
    <dbReference type="NCBI Taxonomy" id="259542"/>
    <lineage>
        <taxon>Eukaryota</taxon>
        <taxon>Metazoa</taxon>
        <taxon>Spiralia</taxon>
        <taxon>Lophotrochozoa</taxon>
        <taxon>Mollusca</taxon>
        <taxon>Gastropoda</taxon>
        <taxon>Heterobranchia</taxon>
        <taxon>Euthyneura</taxon>
        <taxon>Panpulmonata</taxon>
        <taxon>Sacoglossa</taxon>
        <taxon>Placobranchoidea</taxon>
        <taxon>Plakobranchidae</taxon>
        <taxon>Plakobranchus</taxon>
    </lineage>
</organism>
<protein>
    <submittedName>
        <fullName evidence="1">Uncharacterized protein</fullName>
    </submittedName>
</protein>
<accession>A0AAV3XSR5</accession>
<reference evidence="1 2" key="1">
    <citation type="journal article" date="2021" name="Elife">
        <title>Chloroplast acquisition without the gene transfer in kleptoplastic sea slugs, Plakobranchus ocellatus.</title>
        <authorList>
            <person name="Maeda T."/>
            <person name="Takahashi S."/>
            <person name="Yoshida T."/>
            <person name="Shimamura S."/>
            <person name="Takaki Y."/>
            <person name="Nagai Y."/>
            <person name="Toyoda A."/>
            <person name="Suzuki Y."/>
            <person name="Arimoto A."/>
            <person name="Ishii H."/>
            <person name="Satoh N."/>
            <person name="Nishiyama T."/>
            <person name="Hasebe M."/>
            <person name="Maruyama T."/>
            <person name="Minagawa J."/>
            <person name="Obokata J."/>
            <person name="Shigenobu S."/>
        </authorList>
    </citation>
    <scope>NUCLEOTIDE SEQUENCE [LARGE SCALE GENOMIC DNA]</scope>
</reference>